<evidence type="ECO:0008006" key="4">
    <source>
        <dbReference type="Google" id="ProtNLM"/>
    </source>
</evidence>
<dbReference type="EMBL" id="FOOH01000005">
    <property type="protein sequence ID" value="SFF69699.1"/>
    <property type="molecule type" value="Genomic_DNA"/>
</dbReference>
<evidence type="ECO:0000313" key="3">
    <source>
        <dbReference type="Proteomes" id="UP000199116"/>
    </source>
</evidence>
<accession>A0A1I2KTQ0</accession>
<sequence length="168" mass="19346">MNNSILKNIIRFVGLVFIQVLILNNINFLGYINPYLYVLFILLYPFNANQSLFLILSFLLGFSIDLFEDSGGVHAAACVVIAFIRPNLLRFSFGISYDHQNLRLSTTPFGARLSYIFISIIIHHFILFFLEMFSFSHIIIVLKKTLFSGIFSVITIMLSLIVFSKKYR</sequence>
<keyword evidence="1" id="KW-0812">Transmembrane</keyword>
<organism evidence="2 3">
    <name type="scientific">Salegentibacter agarivorans</name>
    <dbReference type="NCBI Taxonomy" id="345907"/>
    <lineage>
        <taxon>Bacteria</taxon>
        <taxon>Pseudomonadati</taxon>
        <taxon>Bacteroidota</taxon>
        <taxon>Flavobacteriia</taxon>
        <taxon>Flavobacteriales</taxon>
        <taxon>Flavobacteriaceae</taxon>
        <taxon>Salegentibacter</taxon>
    </lineage>
</organism>
<feature type="transmembrane region" description="Helical" evidence="1">
    <location>
        <begin position="12"/>
        <end position="32"/>
    </location>
</feature>
<feature type="transmembrane region" description="Helical" evidence="1">
    <location>
        <begin position="145"/>
        <end position="163"/>
    </location>
</feature>
<dbReference type="Proteomes" id="UP000199116">
    <property type="component" value="Unassembled WGS sequence"/>
</dbReference>
<name>A0A1I2KTQ0_9FLAO</name>
<feature type="transmembrane region" description="Helical" evidence="1">
    <location>
        <begin position="72"/>
        <end position="93"/>
    </location>
</feature>
<gene>
    <name evidence="2" type="ORF">SAMN04488033_10534</name>
</gene>
<proteinExistence type="predicted"/>
<keyword evidence="1" id="KW-1133">Transmembrane helix</keyword>
<keyword evidence="1" id="KW-0472">Membrane</keyword>
<reference evidence="3" key="1">
    <citation type="submission" date="2016-10" db="EMBL/GenBank/DDBJ databases">
        <authorList>
            <person name="Varghese N."/>
            <person name="Submissions S."/>
        </authorList>
    </citation>
    <scope>NUCLEOTIDE SEQUENCE [LARGE SCALE GENOMIC DNA]</scope>
    <source>
        <strain evidence="3">DSM 23515</strain>
    </source>
</reference>
<feature type="transmembrane region" description="Helical" evidence="1">
    <location>
        <begin position="113"/>
        <end position="133"/>
    </location>
</feature>
<evidence type="ECO:0000256" key="1">
    <source>
        <dbReference type="SAM" id="Phobius"/>
    </source>
</evidence>
<evidence type="ECO:0000313" key="2">
    <source>
        <dbReference type="EMBL" id="SFF69699.1"/>
    </source>
</evidence>
<dbReference type="AlphaFoldDB" id="A0A1I2KTQ0"/>
<protein>
    <recommendedName>
        <fullName evidence="4">Rod shape-determining protein MreD</fullName>
    </recommendedName>
</protein>
<keyword evidence="3" id="KW-1185">Reference proteome</keyword>
<feature type="transmembrane region" description="Helical" evidence="1">
    <location>
        <begin position="38"/>
        <end position="60"/>
    </location>
</feature>